<dbReference type="RefSeq" id="XP_041218882.1">
    <property type="nucleotide sequence ID" value="XM_041368313.1"/>
</dbReference>
<keyword evidence="2" id="KW-1185">Reference proteome</keyword>
<comment type="caution">
    <text evidence="1">The sequence shown here is derived from an EMBL/GenBank/DDBJ whole genome shotgun (WGS) entry which is preliminary data.</text>
</comment>
<name>A0AAD4HEK4_9AGAM</name>
<organism evidence="1 2">
    <name type="scientific">Suillus fuscotomentosus</name>
    <dbReference type="NCBI Taxonomy" id="1912939"/>
    <lineage>
        <taxon>Eukaryota</taxon>
        <taxon>Fungi</taxon>
        <taxon>Dikarya</taxon>
        <taxon>Basidiomycota</taxon>
        <taxon>Agaricomycotina</taxon>
        <taxon>Agaricomycetes</taxon>
        <taxon>Agaricomycetidae</taxon>
        <taxon>Boletales</taxon>
        <taxon>Suillineae</taxon>
        <taxon>Suillaceae</taxon>
        <taxon>Suillus</taxon>
    </lineage>
</organism>
<protein>
    <submittedName>
        <fullName evidence="1">Uncharacterized protein</fullName>
    </submittedName>
</protein>
<accession>A0AAD4HEK4</accession>
<dbReference type="AlphaFoldDB" id="A0AAD4HEK4"/>
<reference evidence="1" key="1">
    <citation type="journal article" date="2020" name="New Phytol.">
        <title>Comparative genomics reveals dynamic genome evolution in host specialist ectomycorrhizal fungi.</title>
        <authorList>
            <person name="Lofgren L.A."/>
            <person name="Nguyen N.H."/>
            <person name="Vilgalys R."/>
            <person name="Ruytinx J."/>
            <person name="Liao H.L."/>
            <person name="Branco S."/>
            <person name="Kuo A."/>
            <person name="LaButti K."/>
            <person name="Lipzen A."/>
            <person name="Andreopoulos W."/>
            <person name="Pangilinan J."/>
            <person name="Riley R."/>
            <person name="Hundley H."/>
            <person name="Na H."/>
            <person name="Barry K."/>
            <person name="Grigoriev I.V."/>
            <person name="Stajich J.E."/>
            <person name="Kennedy P.G."/>
        </authorList>
    </citation>
    <scope>NUCLEOTIDE SEQUENCE</scope>
    <source>
        <strain evidence="1">FC203</strain>
    </source>
</reference>
<evidence type="ECO:0000313" key="1">
    <source>
        <dbReference type="EMBL" id="KAG1893306.1"/>
    </source>
</evidence>
<evidence type="ECO:0000313" key="2">
    <source>
        <dbReference type="Proteomes" id="UP001195769"/>
    </source>
</evidence>
<dbReference type="Proteomes" id="UP001195769">
    <property type="component" value="Unassembled WGS sequence"/>
</dbReference>
<proteinExistence type="predicted"/>
<dbReference type="GeneID" id="64662611"/>
<dbReference type="EMBL" id="JABBWK010000102">
    <property type="protein sequence ID" value="KAG1893306.1"/>
    <property type="molecule type" value="Genomic_DNA"/>
</dbReference>
<sequence length="89" mass="9607">MEEAMDTFESNCVDLDTFTLYTASMHDAIQSGSQMAGLTSVLSLNIQIAPATGSLLFSSFEKASNVLDVLSKVASLAYRRVTELCRPVP</sequence>
<gene>
    <name evidence="1" type="ORF">F5891DRAFT_1196536</name>
</gene>